<evidence type="ECO:0000259" key="16">
    <source>
        <dbReference type="PROSITE" id="PS51746"/>
    </source>
</evidence>
<dbReference type="FunFam" id="3.60.40.10:FF:000006">
    <property type="entry name" value="Pyruvate dehyrogenase phosphatase catalytic subunit 1"/>
    <property type="match status" value="1"/>
</dbReference>
<comment type="function">
    <text evidence="12">Mitochondrial enzyme that catalyzes the dephosphorylation and concomitant reactivation of the alpha subunit of the E1 component of the pyruvate dehydrogenase complex (PDC), thereby stimulating the conversion of pyruvate into acetyl-CoA. Acts as a crucial regulator of T cell metabolism and function, with a particular focus on T-helper Th17.</text>
</comment>
<dbReference type="SMART" id="SM00332">
    <property type="entry name" value="PP2Cc"/>
    <property type="match status" value="1"/>
</dbReference>
<dbReference type="OrthoDB" id="420076at2759"/>
<dbReference type="Pfam" id="PF00481">
    <property type="entry name" value="PP2C"/>
    <property type="match status" value="1"/>
</dbReference>
<dbReference type="Gene3D" id="3.60.40.10">
    <property type="entry name" value="PPM-type phosphatase domain"/>
    <property type="match status" value="1"/>
</dbReference>
<evidence type="ECO:0000256" key="6">
    <source>
        <dbReference type="ARBA" id="ARBA00022912"/>
    </source>
</evidence>
<dbReference type="CDD" id="cd00143">
    <property type="entry name" value="PP2Cc"/>
    <property type="match status" value="1"/>
</dbReference>
<keyword evidence="8" id="KW-0496">Mitochondrion</keyword>
<dbReference type="PANTHER" id="PTHR13832:SF343">
    <property type="entry name" value="[PYRUVATE DEHYDROGENASE [ACETYL-TRANSFERRING]]-PHOSPHATASE 2, MITOCHONDRIAL"/>
    <property type="match status" value="1"/>
</dbReference>
<evidence type="ECO:0000256" key="8">
    <source>
        <dbReference type="ARBA" id="ARBA00023128"/>
    </source>
</evidence>
<dbReference type="InterPro" id="IPR000222">
    <property type="entry name" value="PP2C_BS"/>
</dbReference>
<evidence type="ECO:0000256" key="5">
    <source>
        <dbReference type="ARBA" id="ARBA00022842"/>
    </source>
</evidence>
<evidence type="ECO:0000256" key="10">
    <source>
        <dbReference type="ARBA" id="ARBA00038972"/>
    </source>
</evidence>
<reference evidence="18" key="1">
    <citation type="submission" date="2025-08" db="UniProtKB">
        <authorList>
            <consortium name="RefSeq"/>
        </authorList>
    </citation>
    <scope>IDENTIFICATION</scope>
    <source>
        <strain evidence="18">J_2021</strain>
        <tissue evidence="18">Erythrocytes</tissue>
    </source>
</reference>
<dbReference type="SUPFAM" id="SSF81606">
    <property type="entry name" value="PP2C-like"/>
    <property type="match status" value="1"/>
</dbReference>
<keyword evidence="5" id="KW-0460">Magnesium</keyword>
<dbReference type="AlphaFoldDB" id="A0A8J1KLM7"/>
<keyword evidence="17" id="KW-1185">Reference proteome</keyword>
<comment type="subcellular location">
    <subcellularLocation>
        <location evidence="2">Mitochondrion</location>
    </subcellularLocation>
</comment>
<keyword evidence="4 15" id="KW-0378">Hydrolase</keyword>
<evidence type="ECO:0000313" key="17">
    <source>
        <dbReference type="Proteomes" id="UP000186698"/>
    </source>
</evidence>
<dbReference type="GO" id="GO:0004741">
    <property type="term" value="F:[pyruvate dehydrogenase (acetyl-transferring)]-phosphatase activity"/>
    <property type="evidence" value="ECO:0000318"/>
    <property type="project" value="GO_Central"/>
</dbReference>
<comment type="similarity">
    <text evidence="15">Belongs to the PP2C family.</text>
</comment>
<evidence type="ECO:0000256" key="14">
    <source>
        <dbReference type="ARBA" id="ARBA00080557"/>
    </source>
</evidence>
<dbReference type="InterPro" id="IPR015655">
    <property type="entry name" value="PP2C"/>
</dbReference>
<evidence type="ECO:0000256" key="12">
    <source>
        <dbReference type="ARBA" id="ARBA00054115"/>
    </source>
</evidence>
<keyword evidence="6 15" id="KW-0904">Protein phosphatase</keyword>
<dbReference type="EC" id="3.1.3.43" evidence="10"/>
<dbReference type="InterPro" id="IPR036457">
    <property type="entry name" value="PPM-type-like_dom_sf"/>
</dbReference>
<comment type="cofactor">
    <cofactor evidence="1">
        <name>Mg(2+)</name>
        <dbReference type="ChEBI" id="CHEBI:18420"/>
    </cofactor>
</comment>
<dbReference type="GeneID" id="121393084"/>
<keyword evidence="9" id="KW-0464">Manganese</keyword>
<accession>A0A8J1KLM7</accession>
<protein>
    <recommendedName>
        <fullName evidence="13">[Pyruvate dehydrogenase [acetyl-transferring]]-phosphatase 2, mitochondrial</fullName>
        <ecNumber evidence="10">3.1.3.43</ecNumber>
    </recommendedName>
    <alternativeName>
        <fullName evidence="14">Pyruvate dehydrogenase phosphatase catalytic subunit 2</fullName>
    </alternativeName>
</protein>
<dbReference type="PANTHER" id="PTHR13832">
    <property type="entry name" value="PROTEIN PHOSPHATASE 2C"/>
    <property type="match status" value="1"/>
</dbReference>
<gene>
    <name evidence="18" type="primary">LOC121393084</name>
</gene>
<evidence type="ECO:0000256" key="13">
    <source>
        <dbReference type="ARBA" id="ARBA00070676"/>
    </source>
</evidence>
<evidence type="ECO:0000256" key="7">
    <source>
        <dbReference type="ARBA" id="ARBA00022946"/>
    </source>
</evidence>
<dbReference type="InterPro" id="IPR001932">
    <property type="entry name" value="PPM-type_phosphatase-like_dom"/>
</dbReference>
<name>A0A8J1KLM7_XENLA</name>
<evidence type="ECO:0000256" key="1">
    <source>
        <dbReference type="ARBA" id="ARBA00001946"/>
    </source>
</evidence>
<keyword evidence="7" id="KW-0809">Transit peptide</keyword>
<evidence type="ECO:0000256" key="15">
    <source>
        <dbReference type="RuleBase" id="RU003465"/>
    </source>
</evidence>
<dbReference type="GO" id="GO:0046872">
    <property type="term" value="F:metal ion binding"/>
    <property type="evidence" value="ECO:0007669"/>
    <property type="project" value="UniProtKB-KW"/>
</dbReference>
<proteinExistence type="inferred from homology"/>
<evidence type="ECO:0000256" key="2">
    <source>
        <dbReference type="ARBA" id="ARBA00004173"/>
    </source>
</evidence>
<evidence type="ECO:0000313" key="18">
    <source>
        <dbReference type="RefSeq" id="XP_041417144.1"/>
    </source>
</evidence>
<dbReference type="Proteomes" id="UP000186698">
    <property type="component" value="Chromosome 4S"/>
</dbReference>
<dbReference type="KEGG" id="xla:121393084"/>
<dbReference type="GO" id="GO:0005739">
    <property type="term" value="C:mitochondrion"/>
    <property type="evidence" value="ECO:0000318"/>
    <property type="project" value="GO_Central"/>
</dbReference>
<comment type="catalytic activity">
    <reaction evidence="11">
        <text>O-phospho-L-seryl-[pyruvate dehydrogenase E1 alpha subunit] + H2O = L-seryl-[pyruvate dehydrogenase E1 alpha subunit] + phosphate</text>
        <dbReference type="Rhea" id="RHEA:12669"/>
        <dbReference type="Rhea" id="RHEA-COMP:13689"/>
        <dbReference type="Rhea" id="RHEA-COMP:13690"/>
        <dbReference type="ChEBI" id="CHEBI:15377"/>
        <dbReference type="ChEBI" id="CHEBI:29999"/>
        <dbReference type="ChEBI" id="CHEBI:43474"/>
        <dbReference type="ChEBI" id="CHEBI:83421"/>
        <dbReference type="EC" id="3.1.3.43"/>
    </reaction>
    <physiologicalReaction direction="left-to-right" evidence="11">
        <dbReference type="Rhea" id="RHEA:12670"/>
    </physiologicalReaction>
</comment>
<evidence type="ECO:0000256" key="9">
    <source>
        <dbReference type="ARBA" id="ARBA00023211"/>
    </source>
</evidence>
<evidence type="ECO:0000256" key="4">
    <source>
        <dbReference type="ARBA" id="ARBA00022801"/>
    </source>
</evidence>
<dbReference type="PROSITE" id="PS51746">
    <property type="entry name" value="PPM_2"/>
    <property type="match status" value="1"/>
</dbReference>
<dbReference type="RefSeq" id="XP_041417144.1">
    <property type="nucleotide sequence ID" value="XM_041561210.1"/>
</dbReference>
<dbReference type="PROSITE" id="PS01032">
    <property type="entry name" value="PPM_1"/>
    <property type="match status" value="1"/>
</dbReference>
<evidence type="ECO:0000256" key="3">
    <source>
        <dbReference type="ARBA" id="ARBA00022723"/>
    </source>
</evidence>
<organism evidence="17 18">
    <name type="scientific">Xenopus laevis</name>
    <name type="common">African clawed frog</name>
    <dbReference type="NCBI Taxonomy" id="8355"/>
    <lineage>
        <taxon>Eukaryota</taxon>
        <taxon>Metazoa</taxon>
        <taxon>Chordata</taxon>
        <taxon>Craniata</taxon>
        <taxon>Vertebrata</taxon>
        <taxon>Euteleostomi</taxon>
        <taxon>Amphibia</taxon>
        <taxon>Batrachia</taxon>
        <taxon>Anura</taxon>
        <taxon>Pipoidea</taxon>
        <taxon>Pipidae</taxon>
        <taxon>Xenopodinae</taxon>
        <taxon>Xenopus</taxon>
        <taxon>Xenopus</taxon>
    </lineage>
</organism>
<keyword evidence="3" id="KW-0479">Metal-binding</keyword>
<sequence>MCVSALNEDIWKISNYIVFLKAGIKQHTDTLVRMSRTVSGWILKSAKQSVNVIHREKCHYSKCLLTQQQVKWRSPSKSKAVFQKWLCYPVHEINFSGERSFRQISSENDVQFLLSPSQINYILRANELSYKPVEFNGKNPSTVFKFESNQLASNTPCEDRRSAATCLQTNGHFFGVFDGHAGSACAQSVGERLFYYIAVSLMSQKTLEDIEFASEHMKPMLPIFQWHKHKDDHLYREGASLYIDHLRVYWQELINLDNKTGMSVDDAMVYAFQRLDSDISLEAQVPTDNEFLRNLTLQVAFSGATACVSHVDGVHLHIANAGDCRAILGVQNDSGAWSAVPLTADHNAFNKAELQRLHAEHPPSEKDTIVTDNRLLGILMPFRAFGDVLFKWSRELQKSVLQNACDLEPLNIYQYSPSNYHTPPYLSAEPEVTYHKLRPQDKFLIMASDGLWDMLESEQVVKLVANHLSENSLQEPKVSAQKRSLGKMYNLLLKRQSRKIPVPDQNIATHLIRHAIGSNEDGEIEQEKLATMLSLSEDLARMYRDDITVTVVFFNSSAIESYYKENTNS</sequence>
<evidence type="ECO:0000256" key="11">
    <source>
        <dbReference type="ARBA" id="ARBA00048892"/>
    </source>
</evidence>
<feature type="domain" description="PPM-type phosphatase" evidence="16">
    <location>
        <begin position="143"/>
        <end position="554"/>
    </location>
</feature>